<gene>
    <name evidence="2" type="ORF">MM415A00762_0005</name>
    <name evidence="1" type="ORF">MM415B01378_0002</name>
</gene>
<accession>A0A6M3IRB2</accession>
<evidence type="ECO:0000313" key="2">
    <source>
        <dbReference type="EMBL" id="QJA80198.1"/>
    </source>
</evidence>
<proteinExistence type="predicted"/>
<dbReference type="AlphaFoldDB" id="A0A6M3IRB2"/>
<dbReference type="EMBL" id="MT141349">
    <property type="protein sequence ID" value="QJA58972.1"/>
    <property type="molecule type" value="Genomic_DNA"/>
</dbReference>
<sequence length="63" mass="6792">MREAVQQFGKGEGEDEAIADVVGFGLLSEVQQVFDKLEVWRICDGSDEGGERSEADASAEMVA</sequence>
<dbReference type="EMBL" id="MT142411">
    <property type="protein sequence ID" value="QJA80198.1"/>
    <property type="molecule type" value="Genomic_DNA"/>
</dbReference>
<reference evidence="1" key="1">
    <citation type="submission" date="2020-03" db="EMBL/GenBank/DDBJ databases">
        <title>The deep terrestrial virosphere.</title>
        <authorList>
            <person name="Holmfeldt K."/>
            <person name="Nilsson E."/>
            <person name="Simone D."/>
            <person name="Lopez-Fernandez M."/>
            <person name="Wu X."/>
            <person name="de Brujin I."/>
            <person name="Lundin D."/>
            <person name="Andersson A."/>
            <person name="Bertilsson S."/>
            <person name="Dopson M."/>
        </authorList>
    </citation>
    <scope>NUCLEOTIDE SEQUENCE</scope>
    <source>
        <strain evidence="2">MM415A00762</strain>
        <strain evidence="1">MM415B01378</strain>
    </source>
</reference>
<organism evidence="1">
    <name type="scientific">viral metagenome</name>
    <dbReference type="NCBI Taxonomy" id="1070528"/>
    <lineage>
        <taxon>unclassified sequences</taxon>
        <taxon>metagenomes</taxon>
        <taxon>organismal metagenomes</taxon>
    </lineage>
</organism>
<evidence type="ECO:0000313" key="1">
    <source>
        <dbReference type="EMBL" id="QJA58972.1"/>
    </source>
</evidence>
<protein>
    <submittedName>
        <fullName evidence="1">Uncharacterized protein</fullName>
    </submittedName>
</protein>
<name>A0A6M3IRB2_9ZZZZ</name>